<dbReference type="EMBL" id="MK212032">
    <property type="protein sequence ID" value="QDA34223.1"/>
    <property type="molecule type" value="Genomic_DNA"/>
</dbReference>
<proteinExistence type="predicted"/>
<sequence>MSYYYKPPIYGPRGLEKQWYNNIFHSHDLICGCDSTIHHLLSLIASQTTPSDLPGTEELFKKCLPSTTTGTTDTITATAGGKESEDDLGIDIGDLEKLFEEDGAGEELEG</sequence>
<dbReference type="InterPro" id="IPR004118">
    <property type="entry name" value="HEV_TT_vir_Orf2/Gyrovir_Vp2_N"/>
</dbReference>
<accession>A0A4Y5SRR8</accession>
<name>A0A4Y5SRR8_9VIRU</name>
<organism evidence="2 3">
    <name type="scientific">Anelloviridae sp</name>
    <dbReference type="NCBI Taxonomy" id="2055263"/>
    <lineage>
        <taxon>Viruses</taxon>
        <taxon>Monodnaviria</taxon>
        <taxon>Shotokuvirae</taxon>
        <taxon>Commensaviricota</taxon>
        <taxon>Cardeaviricetes</taxon>
        <taxon>Sanitavirales</taxon>
        <taxon>Anelloviridae</taxon>
    </lineage>
</organism>
<dbReference type="KEGG" id="vg:80527921"/>
<dbReference type="Pfam" id="PF02957">
    <property type="entry name" value="TT_ORF2-like"/>
    <property type="match status" value="1"/>
</dbReference>
<reference evidence="2 3" key="1">
    <citation type="submission" date="2018-11" db="EMBL/GenBank/DDBJ databases">
        <title>Epidemiology and molecular evolution of divergent viral pathogens associated with respiratory tract infections across Vietnam.</title>
        <authorList>
            <person name="Lu L."/>
            <person name="Robertson G."/>
            <person name="Ivens A."/>
            <person name="Ashworth J."/>
            <person name="Woolhouse M."/>
        </authorList>
    </citation>
    <scope>NUCLEOTIDE SEQUENCE [LARGE SCALE GENOMIC DNA]</scope>
    <source>
        <strain evidence="3">vzttmv5</strain>
    </source>
</reference>
<dbReference type="Proteomes" id="UP000311727">
    <property type="component" value="Segment"/>
</dbReference>
<keyword evidence="3" id="KW-1185">Reference proteome</keyword>
<dbReference type="GeneID" id="80527921"/>
<dbReference type="RefSeq" id="YP_010790515.1">
    <property type="nucleotide sequence ID" value="NC_075447.1"/>
</dbReference>
<evidence type="ECO:0000259" key="1">
    <source>
        <dbReference type="Pfam" id="PF02957"/>
    </source>
</evidence>
<feature type="domain" description="Hepatitis TT virus Orf2/Gyrovirus Vp2 N-terminal" evidence="1">
    <location>
        <begin position="13"/>
        <end position="57"/>
    </location>
</feature>
<evidence type="ECO:0000313" key="3">
    <source>
        <dbReference type="Proteomes" id="UP000311727"/>
    </source>
</evidence>
<protein>
    <submittedName>
        <fullName evidence="2">ORF2</fullName>
    </submittedName>
</protein>
<evidence type="ECO:0000313" key="2">
    <source>
        <dbReference type="EMBL" id="QDA34223.1"/>
    </source>
</evidence>